<evidence type="ECO:0000259" key="3">
    <source>
        <dbReference type="PROSITE" id="PS51900"/>
    </source>
</evidence>
<evidence type="ECO:0000256" key="1">
    <source>
        <dbReference type="ARBA" id="ARBA00023172"/>
    </source>
</evidence>
<dbReference type="GO" id="GO:0015074">
    <property type="term" value="P:DNA integration"/>
    <property type="evidence" value="ECO:0007669"/>
    <property type="project" value="InterPro"/>
</dbReference>
<dbReference type="AlphaFoldDB" id="A0A7J6NI98"/>
<feature type="compositionally biased region" description="Basic residues" evidence="2">
    <location>
        <begin position="1"/>
        <end position="23"/>
    </location>
</feature>
<feature type="region of interest" description="Disordered" evidence="2">
    <location>
        <begin position="1"/>
        <end position="45"/>
    </location>
</feature>
<keyword evidence="1" id="KW-0233">DNA recombination</keyword>
<dbReference type="InterPro" id="IPR013762">
    <property type="entry name" value="Integrase-like_cat_sf"/>
</dbReference>
<dbReference type="PANTHER" id="PTHR33050">
    <property type="entry name" value="REVERSE TRANSCRIPTASE DOMAIN-CONTAINING PROTEIN"/>
    <property type="match status" value="1"/>
</dbReference>
<proteinExistence type="predicted"/>
<dbReference type="Proteomes" id="UP000541610">
    <property type="component" value="Unassembled WGS sequence"/>
</dbReference>
<dbReference type="InterPro" id="IPR011010">
    <property type="entry name" value="DNA_brk_join_enz"/>
</dbReference>
<dbReference type="InterPro" id="IPR044068">
    <property type="entry name" value="CB"/>
</dbReference>
<dbReference type="SUPFAM" id="SSF56672">
    <property type="entry name" value="DNA/RNA polymerases"/>
    <property type="match status" value="1"/>
</dbReference>
<dbReference type="PROSITE" id="PS51900">
    <property type="entry name" value="CB"/>
    <property type="match status" value="1"/>
</dbReference>
<dbReference type="InterPro" id="IPR052055">
    <property type="entry name" value="Hepadnavirus_pol/RT"/>
</dbReference>
<dbReference type="OrthoDB" id="479683at2759"/>
<dbReference type="PANTHER" id="PTHR33050:SF7">
    <property type="entry name" value="RIBONUCLEASE H"/>
    <property type="match status" value="1"/>
</dbReference>
<reference evidence="4 5" key="1">
    <citation type="submission" date="2020-04" db="EMBL/GenBank/DDBJ databases">
        <title>Perkinsus olseni comparative genomics.</title>
        <authorList>
            <person name="Bogema D.R."/>
        </authorList>
    </citation>
    <scope>NUCLEOTIDE SEQUENCE [LARGE SCALE GENOMIC DNA]</scope>
    <source>
        <strain evidence="4">00978-12</strain>
    </source>
</reference>
<dbReference type="SUPFAM" id="SSF56349">
    <property type="entry name" value="DNA breaking-rejoining enzymes"/>
    <property type="match status" value="1"/>
</dbReference>
<dbReference type="EMBL" id="JABANP010000359">
    <property type="protein sequence ID" value="KAF4683555.1"/>
    <property type="molecule type" value="Genomic_DNA"/>
</dbReference>
<dbReference type="Gene3D" id="1.10.443.10">
    <property type="entry name" value="Intergrase catalytic core"/>
    <property type="match status" value="1"/>
</dbReference>
<dbReference type="GO" id="GO:0003677">
    <property type="term" value="F:DNA binding"/>
    <property type="evidence" value="ECO:0007669"/>
    <property type="project" value="InterPro"/>
</dbReference>
<evidence type="ECO:0000313" key="4">
    <source>
        <dbReference type="EMBL" id="KAF4683555.1"/>
    </source>
</evidence>
<dbReference type="GO" id="GO:0006310">
    <property type="term" value="P:DNA recombination"/>
    <property type="evidence" value="ECO:0007669"/>
    <property type="project" value="UniProtKB-KW"/>
</dbReference>
<accession>A0A7J6NI98</accession>
<dbReference type="InterPro" id="IPR043502">
    <property type="entry name" value="DNA/RNA_pol_sf"/>
</dbReference>
<evidence type="ECO:0000313" key="5">
    <source>
        <dbReference type="Proteomes" id="UP000541610"/>
    </source>
</evidence>
<sequence>MPSRKRSREKLREKRAKWKKKKSSGGLAVEELASPVASPANPDLPKQEDRIDWIKHARDVLYTYRDTTSMVDGTGVPAANQWKGPVVVSDRNVKVADALADCVWEETLRWSSEPGVAEFLHDFEARNRVQQEELSARWEELGITKIGERLARRLADVLSREGMGEASTLLSVASATSPVRGRLIECLLRATSEEGVSDDLNICYAVMGDGGSPVGIEAANLLEDEDLWPPYLNRALKEGEFKGIRWSGYDGSAIPHPKPVEDGEMRRLTREQLRIELDLGRMEHRNLRSLSGDEARQVKGLTRLSPIWKTPKHDRVRLISNFRESGINSKIKEQMRTTIALPSLTHVKQLLGDAECPAQPSVGEYDIRGAYRLVSVARRERGYLTLVPPLDCLDPKEQDKSGTSTGHSQEILLENNVPFGLVSSGSIFQRLNGCLHRFQKRILGILASRRHGKGSGGRRPKGLVYIDDSTWLLSSVLELVALVLIVVACGLIVEFKKVHFLRSDARVIGWRIDLPHHREGAPCISVPCEKRRRYSEEIRGILEAERVDLRRLSKIQGKLAWCSQVMRTWRSALASLYATSSLQNKGLRTVPWNESLRRDLKRFASWLDPEGEPYRITLPSTEAERWAVVCDACLYGIAGYVVSFEDPARGYWYNININDDPEVWQWVLEGLGTDAPSTASTGDMSCLELVGIATGAIALEIGEGPRVKACGVTLHAFSDNTGAIGVIAAWKARSAPMRRVLSWVHEWSIHRSAILMAAKHSTSTALQRFFKVEEHLSTREVEERNVDFLAKSLRPSTMAQYETPVRLYERGHGKIRKGQEATARNLVSFIRGLTMGGTVRGQTIRQYVSAVRSVSHIRTGGVLSASDNATIARALTAADNVLSEKKVPPKRAACLPDSCLQALKNMRVEFQSYKDQVRSAALLGCVNLLRFDQIATWRVEDIEYVYGLEGLLVKARFFNTKTQFYEEREMSCSEGAFCSVNWCAAHWVTKMKRKSEGKAGYLFPGLKSSTFSNALREFIRQEFPFQCTEWNVDAITKHSLRRTGAAALAVKNVSDSEIKMRGNWRSSTWEQYAEEGLKKRCRDHARKILG</sequence>
<evidence type="ECO:0000256" key="2">
    <source>
        <dbReference type="SAM" id="MobiDB-lite"/>
    </source>
</evidence>
<protein>
    <recommendedName>
        <fullName evidence="3">Core-binding (CB) domain-containing protein</fullName>
    </recommendedName>
</protein>
<organism evidence="4 5">
    <name type="scientific">Perkinsus olseni</name>
    <name type="common">Perkinsus atlanticus</name>
    <dbReference type="NCBI Taxonomy" id="32597"/>
    <lineage>
        <taxon>Eukaryota</taxon>
        <taxon>Sar</taxon>
        <taxon>Alveolata</taxon>
        <taxon>Perkinsozoa</taxon>
        <taxon>Perkinsea</taxon>
        <taxon>Perkinsida</taxon>
        <taxon>Perkinsidae</taxon>
        <taxon>Perkinsus</taxon>
    </lineage>
</organism>
<feature type="domain" description="Core-binding (CB)" evidence="3">
    <location>
        <begin position="776"/>
        <end position="859"/>
    </location>
</feature>
<gene>
    <name evidence="4" type="ORF">FOZ60_008913</name>
</gene>
<comment type="caution">
    <text evidence="4">The sequence shown here is derived from an EMBL/GenBank/DDBJ whole genome shotgun (WGS) entry which is preliminary data.</text>
</comment>
<name>A0A7J6NI98_PEROL</name>